<dbReference type="Pfam" id="PF00370">
    <property type="entry name" value="FGGY_N"/>
    <property type="match status" value="1"/>
</dbReference>
<comment type="caution">
    <text evidence="7">The sequence shown here is derived from an EMBL/GenBank/DDBJ whole genome shotgun (WGS) entry which is preliminary data.</text>
</comment>
<dbReference type="InterPro" id="IPR018484">
    <property type="entry name" value="FGGY_N"/>
</dbReference>
<evidence type="ECO:0000256" key="4">
    <source>
        <dbReference type="RuleBase" id="RU003733"/>
    </source>
</evidence>
<protein>
    <submittedName>
        <fullName evidence="7">Carbohydrate kinase</fullName>
    </submittedName>
</protein>
<keyword evidence="8" id="KW-1185">Reference proteome</keyword>
<dbReference type="STRING" id="1867956.BJF95_14850"/>
<feature type="domain" description="Carbohydrate kinase FGGY C-terminal" evidence="6">
    <location>
        <begin position="277"/>
        <end position="469"/>
    </location>
</feature>
<dbReference type="PROSITE" id="PS00445">
    <property type="entry name" value="FGGY_KINASES_2"/>
    <property type="match status" value="1"/>
</dbReference>
<dbReference type="CDD" id="cd24121">
    <property type="entry name" value="ASKHA_NBD_FGGY_BaEryA-like"/>
    <property type="match status" value="1"/>
</dbReference>
<dbReference type="PANTHER" id="PTHR43095">
    <property type="entry name" value="SUGAR KINASE"/>
    <property type="match status" value="1"/>
</dbReference>
<dbReference type="PIRSF" id="PIRSF000538">
    <property type="entry name" value="GlpK"/>
    <property type="match status" value="1"/>
</dbReference>
<evidence type="ECO:0000259" key="5">
    <source>
        <dbReference type="Pfam" id="PF00370"/>
    </source>
</evidence>
<keyword evidence="3 4" id="KW-0418">Kinase</keyword>
<dbReference type="Proteomes" id="UP000186894">
    <property type="component" value="Unassembled WGS sequence"/>
</dbReference>
<evidence type="ECO:0000256" key="2">
    <source>
        <dbReference type="ARBA" id="ARBA00022679"/>
    </source>
</evidence>
<comment type="similarity">
    <text evidence="1 4">Belongs to the FGGY kinase family.</text>
</comment>
<sequence length="551" mass="58880">MVWSSAMSAQTDRRGDIIIGIDAGTSVMKAVAFTLKGEQLAVSSIRNHYAMGHDGSATQSLGNTWADCQSALRVLGDRVPQLAERTAAIAVTGQGDGTWLVGKNNQPVGDAWLWLDARAAPTVERLSHQDSDRARFEATGTGLNTCQQGSQMAHMDATAPHLLDQAEVALHCKDWLYLNLTGVRATDPSEASFTFGNFRTRRYDSVVLNALGLSHRQHLLPDILEGTQVTHPLTEASAKACGLMPGTPVCLGYVDMVMTALGAGVRSGGHNAACSTIGSTGVHMQAKAVADVQLNAARTGYVIALPLPDLFTQVQTNMGSTINLDWLLQLAADLMGENGDAVDYTALIPRIDAWFAKSQPGTLIYHPYISEAGERGPFVNAHARAGFTGLNSRHRFPDMVRSVVEGLALATRDCYAAMGAFPQELRLSGGAARSKALRQTLAAAVGAPIRVSRRDETGAAGAAMMAAVAIGAYDTMDDCIQDWVTPYLGIAEAVDRAEARRFDLLAASYCEIRHALEPVWNHMAQGDGWPHAAALTSPPQDTMTTMQRSPL</sequence>
<dbReference type="AlphaFoldDB" id="A0A1Q8ZV91"/>
<dbReference type="PANTHER" id="PTHR43095:SF3">
    <property type="entry name" value="L-XYLULOSE_3-KETO-L-GULONATE KINASE"/>
    <property type="match status" value="1"/>
</dbReference>
<name>A0A1Q8ZV91_9HYPH</name>
<dbReference type="InterPro" id="IPR000577">
    <property type="entry name" value="Carb_kinase_FGGY"/>
</dbReference>
<dbReference type="GO" id="GO:0016773">
    <property type="term" value="F:phosphotransferase activity, alcohol group as acceptor"/>
    <property type="evidence" value="ECO:0007669"/>
    <property type="project" value="InterPro"/>
</dbReference>
<dbReference type="Pfam" id="PF02782">
    <property type="entry name" value="FGGY_C"/>
    <property type="match status" value="1"/>
</dbReference>
<dbReference type="Gene3D" id="3.30.420.40">
    <property type="match status" value="2"/>
</dbReference>
<organism evidence="7 8">
    <name type="scientific">Rhizobium oryziradicis</name>
    <dbReference type="NCBI Taxonomy" id="1867956"/>
    <lineage>
        <taxon>Bacteria</taxon>
        <taxon>Pseudomonadati</taxon>
        <taxon>Pseudomonadota</taxon>
        <taxon>Alphaproteobacteria</taxon>
        <taxon>Hyphomicrobiales</taxon>
        <taxon>Rhizobiaceae</taxon>
        <taxon>Rhizobium/Agrobacterium group</taxon>
        <taxon>Rhizobium</taxon>
    </lineage>
</organism>
<dbReference type="InterPro" id="IPR050406">
    <property type="entry name" value="FGGY_Carb_Kinase"/>
</dbReference>
<evidence type="ECO:0000313" key="8">
    <source>
        <dbReference type="Proteomes" id="UP000186894"/>
    </source>
</evidence>
<dbReference type="InterPro" id="IPR018483">
    <property type="entry name" value="Carb_kinase_FGGY_CS"/>
</dbReference>
<dbReference type="GO" id="GO:0016301">
    <property type="term" value="F:kinase activity"/>
    <property type="evidence" value="ECO:0007669"/>
    <property type="project" value="UniProtKB-KW"/>
</dbReference>
<proteinExistence type="inferred from homology"/>
<evidence type="ECO:0000313" key="7">
    <source>
        <dbReference type="EMBL" id="OLP45991.1"/>
    </source>
</evidence>
<accession>A0A1Q8ZV91</accession>
<dbReference type="GO" id="GO:0005975">
    <property type="term" value="P:carbohydrate metabolic process"/>
    <property type="evidence" value="ECO:0007669"/>
    <property type="project" value="InterPro"/>
</dbReference>
<reference evidence="7 8" key="1">
    <citation type="submission" date="2016-09" db="EMBL/GenBank/DDBJ databases">
        <title>Rhizobium oryziradicis sp. nov., isolated from the root of rice.</title>
        <authorList>
            <person name="Zhao J."/>
            <person name="Zhang X."/>
        </authorList>
    </citation>
    <scope>NUCLEOTIDE SEQUENCE [LARGE SCALE GENOMIC DNA]</scope>
    <source>
        <strain evidence="7 8">N19</strain>
    </source>
</reference>
<dbReference type="SUPFAM" id="SSF53067">
    <property type="entry name" value="Actin-like ATPase domain"/>
    <property type="match status" value="2"/>
</dbReference>
<dbReference type="InterPro" id="IPR018485">
    <property type="entry name" value="FGGY_C"/>
</dbReference>
<feature type="domain" description="Carbohydrate kinase FGGY N-terminal" evidence="5">
    <location>
        <begin position="17"/>
        <end position="262"/>
    </location>
</feature>
<keyword evidence="2 4" id="KW-0808">Transferase</keyword>
<evidence type="ECO:0000259" key="6">
    <source>
        <dbReference type="Pfam" id="PF02782"/>
    </source>
</evidence>
<evidence type="ECO:0000256" key="3">
    <source>
        <dbReference type="ARBA" id="ARBA00022777"/>
    </source>
</evidence>
<evidence type="ECO:0000256" key="1">
    <source>
        <dbReference type="ARBA" id="ARBA00009156"/>
    </source>
</evidence>
<gene>
    <name evidence="7" type="ORF">BJF95_14850</name>
</gene>
<dbReference type="EMBL" id="MKIM01000023">
    <property type="protein sequence ID" value="OLP45991.1"/>
    <property type="molecule type" value="Genomic_DNA"/>
</dbReference>
<dbReference type="InterPro" id="IPR043129">
    <property type="entry name" value="ATPase_NBD"/>
</dbReference>